<keyword evidence="4" id="KW-0963">Cytoplasm</keyword>
<dbReference type="OMA" id="GLLCMEN"/>
<dbReference type="PANTHER" id="PTHR11839">
    <property type="entry name" value="UDP/ADP-SUGAR PYROPHOSPHATASE"/>
    <property type="match status" value="1"/>
</dbReference>
<dbReference type="PANTHER" id="PTHR11839:SF15">
    <property type="entry name" value="URIDINE DIPHOSPHATE GLUCOSE PYROPHOSPHATASE NUDT14"/>
    <property type="match status" value="1"/>
</dbReference>
<dbReference type="HOGENOM" id="CLU_049789_0_0_1"/>
<dbReference type="WormBase" id="C50F4.16">
    <property type="protein sequence ID" value="CE28213"/>
    <property type="gene ID" value="WBGene00008238"/>
</dbReference>
<comment type="subcellular location">
    <subcellularLocation>
        <location evidence="2">Cytoplasm</location>
    </subcellularLocation>
</comment>
<name>Q95ZW9_CAEEL</name>
<comment type="subunit">
    <text evidence="3">Homodimer.</text>
</comment>
<comment type="cofactor">
    <cofactor evidence="1">
        <name>Mg(2+)</name>
        <dbReference type="ChEBI" id="CHEBI:18420"/>
    </cofactor>
</comment>
<evidence type="ECO:0000256" key="1">
    <source>
        <dbReference type="ARBA" id="ARBA00001946"/>
    </source>
</evidence>
<organism evidence="13 14">
    <name type="scientific">Caenorhabditis elegans</name>
    <dbReference type="NCBI Taxonomy" id="6239"/>
    <lineage>
        <taxon>Eukaryota</taxon>
        <taxon>Metazoa</taxon>
        <taxon>Ecdysozoa</taxon>
        <taxon>Nematoda</taxon>
        <taxon>Chromadorea</taxon>
        <taxon>Rhabditida</taxon>
        <taxon>Rhabditina</taxon>
        <taxon>Rhabditomorpha</taxon>
        <taxon>Rhabditoidea</taxon>
        <taxon>Rhabditidae</taxon>
        <taxon>Peloderinae</taxon>
        <taxon>Caenorhabditis</taxon>
    </lineage>
</organism>
<evidence type="ECO:0000256" key="6">
    <source>
        <dbReference type="ARBA" id="ARBA00022842"/>
    </source>
</evidence>
<dbReference type="CDD" id="cd18887">
    <property type="entry name" value="NUDIX_UGPPase_Nudt14"/>
    <property type="match status" value="1"/>
</dbReference>
<evidence type="ECO:0000256" key="10">
    <source>
        <dbReference type="ARBA" id="ARBA00071467"/>
    </source>
</evidence>
<evidence type="ECO:0000256" key="5">
    <source>
        <dbReference type="ARBA" id="ARBA00022801"/>
    </source>
</evidence>
<dbReference type="CTD" id="179337"/>
<evidence type="ECO:0000313" key="13">
    <source>
        <dbReference type="EMBL" id="CAC42268.1"/>
    </source>
</evidence>
<evidence type="ECO:0000256" key="3">
    <source>
        <dbReference type="ARBA" id="ARBA00011738"/>
    </source>
</evidence>
<dbReference type="InterPro" id="IPR000086">
    <property type="entry name" value="NUDIX_hydrolase_dom"/>
</dbReference>
<dbReference type="EMBL" id="BX284605">
    <property type="protein sequence ID" value="CAC42268.1"/>
    <property type="molecule type" value="Genomic_DNA"/>
</dbReference>
<dbReference type="PROSITE" id="PS51462">
    <property type="entry name" value="NUDIX"/>
    <property type="match status" value="1"/>
</dbReference>
<dbReference type="Proteomes" id="UP000001940">
    <property type="component" value="Chromosome V"/>
</dbReference>
<evidence type="ECO:0000256" key="4">
    <source>
        <dbReference type="ARBA" id="ARBA00022490"/>
    </source>
</evidence>
<evidence type="ECO:0000256" key="11">
    <source>
        <dbReference type="ARBA" id="ARBA00080475"/>
    </source>
</evidence>
<dbReference type="GeneID" id="179337"/>
<dbReference type="FunFam" id="3.90.79.10:FF:000035">
    <property type="entry name" value="Uridine diphosphate glucose pyrophosphatase"/>
    <property type="match status" value="1"/>
</dbReference>
<keyword evidence="6" id="KW-0460">Magnesium</keyword>
<dbReference type="SMR" id="Q95ZW9"/>
<dbReference type="FunCoup" id="Q95ZW9">
    <property type="interactions" value="387"/>
</dbReference>
<feature type="domain" description="Nudix hydrolase" evidence="12">
    <location>
        <begin position="40"/>
        <end position="204"/>
    </location>
</feature>
<dbReference type="GO" id="GO:0008768">
    <property type="term" value="F:UDP-sugar diphosphatase activity"/>
    <property type="evidence" value="ECO:0000318"/>
    <property type="project" value="GO_Central"/>
</dbReference>
<dbReference type="STRING" id="6239.C50F4.16.1"/>
<dbReference type="GO" id="GO:0019693">
    <property type="term" value="P:ribose phosphate metabolic process"/>
    <property type="evidence" value="ECO:0000318"/>
    <property type="project" value="GO_Central"/>
</dbReference>
<keyword evidence="5 13" id="KW-0378">Hydrolase</keyword>
<dbReference type="AGR" id="WB:WBGene00008238"/>
<dbReference type="AlphaFoldDB" id="Q95ZW9"/>
<dbReference type="PRO" id="PR:Q95ZW9"/>
<evidence type="ECO:0000313" key="14">
    <source>
        <dbReference type="Proteomes" id="UP000001940"/>
    </source>
</evidence>
<dbReference type="KEGG" id="cel:CELE_C50F4.16"/>
<evidence type="ECO:0000259" key="12">
    <source>
        <dbReference type="PROSITE" id="PS51462"/>
    </source>
</evidence>
<dbReference type="EC" id="3.6.1.45" evidence="9"/>
<evidence type="ECO:0000256" key="7">
    <source>
        <dbReference type="ARBA" id="ARBA00051086"/>
    </source>
</evidence>
<evidence type="ECO:0007829" key="16">
    <source>
        <dbReference type="PeptideAtlas" id="Q95ZW9"/>
    </source>
</evidence>
<protein>
    <recommendedName>
        <fullName evidence="10">Uridine diphosphate glucose pyrophosphatase NUDT14</fullName>
        <ecNumber evidence="9">3.6.1.45</ecNumber>
    </recommendedName>
    <alternativeName>
        <fullName evidence="11">Nucleoside diphosphate-linked moiety X motif 14</fullName>
    </alternativeName>
</protein>
<evidence type="ECO:0000256" key="2">
    <source>
        <dbReference type="ARBA" id="ARBA00004496"/>
    </source>
</evidence>
<dbReference type="RefSeq" id="NP_505461.1">
    <property type="nucleotide sequence ID" value="NM_073060.7"/>
</dbReference>
<dbReference type="Bgee" id="WBGene00008238">
    <property type="expression patterns" value="Expressed in germ line (C elegans) and 4 other cell types or tissues"/>
</dbReference>
<dbReference type="FunFam" id="3.90.79.10:FF:000117">
    <property type="entry name" value="Protein CBG19301"/>
    <property type="match status" value="1"/>
</dbReference>
<gene>
    <name evidence="13 15" type="ORF">C50F4.16</name>
    <name evidence="13" type="ORF">CELE_C50F4.16</name>
</gene>
<dbReference type="PaxDb" id="6239-C50F4.16"/>
<dbReference type="eggNOG" id="KOG4432">
    <property type="taxonomic scope" value="Eukaryota"/>
</dbReference>
<comment type="function">
    <text evidence="8">Hydrolyzes UDP-glucose to glucose 1-phosphate and UMP and ADP-ribose to ribose 5-phosphate and AMP. The physiological substrate is probably UDP-glucose. Poor activity on other substrates such as ADP-glucose, CDP-glucose, GDP-glucose and GDP-mannose.</text>
</comment>
<dbReference type="GO" id="GO:0006753">
    <property type="term" value="P:nucleoside phosphate metabolic process"/>
    <property type="evidence" value="ECO:0000318"/>
    <property type="project" value="GO_Central"/>
</dbReference>
<evidence type="ECO:0000256" key="8">
    <source>
        <dbReference type="ARBA" id="ARBA00054674"/>
    </source>
</evidence>
<proteinExistence type="evidence at protein level"/>
<sequence length="450" mass="50816">MTASKISDVSFVTDFVSKYQKGMEMSYTLDGNSRVSEFNQKMSSVSILLFHRDLEQFLLVRQFRPAIFTASISNSPENHGKEFDKIDWSSYDSETGYTIELCAGLIDKEGLSPREIASEEVAEECGYRVDPDDLIHVITFVVGAHQSGSAQHLYYAEIDESMKISEGGGNVHEGEVITKVYYPVNVAREIARPAIGTHAEVKGPPGVLFAFQWWFLVLDPKKKGLIATPPTGYQWQPHNVKTISNVKFNTDFDKKKYGYNPKRMIFTINGITRNWDLALCPNTATCILVDMVKKELIFLQKLRAPVFVGKNRFLKENIGKPLDEIDFSNSDPKIAYTLELVVNRVPDFDDPRKFARISVKQLGYDLPEDSFKLQAKCIPGIGQSGDTQSIFAVDVSKARLCEKEEDEDIEELRVSFADLPSLYRQHNIGPPTTYYAIGFALDQLLERDTL</sequence>
<dbReference type="UCSC" id="C50F4.16.1">
    <property type="organism name" value="c. elegans"/>
</dbReference>
<dbReference type="Gene3D" id="3.90.79.10">
    <property type="entry name" value="Nucleoside Triphosphate Pyrophosphohydrolase"/>
    <property type="match status" value="2"/>
</dbReference>
<dbReference type="GO" id="GO:0005737">
    <property type="term" value="C:cytoplasm"/>
    <property type="evidence" value="ECO:0007669"/>
    <property type="project" value="UniProtKB-SubCell"/>
</dbReference>
<dbReference type="InParanoid" id="Q95ZW9"/>
<dbReference type="PeptideAtlas" id="Q95ZW9"/>
<dbReference type="SUPFAM" id="SSF55811">
    <property type="entry name" value="Nudix"/>
    <property type="match status" value="1"/>
</dbReference>
<keyword evidence="16" id="KW-1267">Proteomics identification</keyword>
<dbReference type="InterPro" id="IPR015797">
    <property type="entry name" value="NUDIX_hydrolase-like_dom_sf"/>
</dbReference>
<evidence type="ECO:0000256" key="9">
    <source>
        <dbReference type="ARBA" id="ARBA00066480"/>
    </source>
</evidence>
<evidence type="ECO:0000313" key="15">
    <source>
        <dbReference type="WormBase" id="C50F4.16"/>
    </source>
</evidence>
<keyword evidence="14" id="KW-1185">Reference proteome</keyword>
<reference evidence="13 14" key="1">
    <citation type="journal article" date="1998" name="Science">
        <title>Genome sequence of the nematode C. elegans: a platform for investigating biology.</title>
        <authorList>
            <consortium name="The C. elegans sequencing consortium"/>
            <person name="Sulson J.E."/>
            <person name="Waterston R."/>
        </authorList>
    </citation>
    <scope>NUCLEOTIDE SEQUENCE [LARGE SCALE GENOMIC DNA]</scope>
    <source>
        <strain evidence="13 14">Bristol N2</strain>
    </source>
</reference>
<comment type="catalytic activity">
    <reaction evidence="7">
        <text>UDP-sugar + H2O = UMP + alpha-D-aldose 1-phosphate.</text>
        <dbReference type="EC" id="3.6.1.45"/>
    </reaction>
</comment>
<dbReference type="OrthoDB" id="10249920at2759"/>
<dbReference type="Reactome" id="R-CEL-480985">
    <property type="pathway name" value="Synthesis of dolichyl-phosphate-glucose"/>
</dbReference>
<accession>Q95ZW9</accession>